<feature type="active site" description="Nucleophile" evidence="4">
    <location>
        <position position="34"/>
    </location>
</feature>
<dbReference type="AlphaFoldDB" id="A0A7R8AL25"/>
<evidence type="ECO:0000313" key="8">
    <source>
        <dbReference type="Proteomes" id="UP000654913"/>
    </source>
</evidence>
<organism evidence="7 8">
    <name type="scientific">Aspergillus puulaauensis</name>
    <dbReference type="NCBI Taxonomy" id="1220207"/>
    <lineage>
        <taxon>Eukaryota</taxon>
        <taxon>Fungi</taxon>
        <taxon>Dikarya</taxon>
        <taxon>Ascomycota</taxon>
        <taxon>Pezizomycotina</taxon>
        <taxon>Eurotiomycetes</taxon>
        <taxon>Eurotiomycetidae</taxon>
        <taxon>Eurotiales</taxon>
        <taxon>Aspergillaceae</taxon>
        <taxon>Aspergillus</taxon>
    </lineage>
</organism>
<feature type="site" description="Contributes to redox potential value" evidence="4">
    <location>
        <position position="32"/>
    </location>
</feature>
<feature type="active site" description="Nucleophile" evidence="4">
    <location>
        <position position="31"/>
    </location>
</feature>
<dbReference type="InterPro" id="IPR005746">
    <property type="entry name" value="Thioredoxin"/>
</dbReference>
<keyword evidence="2 5" id="KW-1015">Disulfide bond</keyword>
<dbReference type="RefSeq" id="XP_041555708.1">
    <property type="nucleotide sequence ID" value="XM_041702977.1"/>
</dbReference>
<gene>
    <name evidence="7" type="ORF">APUU_31739A</name>
</gene>
<dbReference type="InterPro" id="IPR013766">
    <property type="entry name" value="Thioredoxin_domain"/>
</dbReference>
<dbReference type="PROSITE" id="PS00194">
    <property type="entry name" value="THIOREDOXIN_1"/>
    <property type="match status" value="1"/>
</dbReference>
<sequence>MSVTDINSFSQFQELINSGNVVIIDFWAPWCGPCRVVSPVFEKLASDPEFASITFAKVNIDDQEDIGSEVGIRALPTFMTFQDGTKVDERVGADPQRLEQLVRKAL</sequence>
<reference evidence="7" key="1">
    <citation type="submission" date="2021-01" db="EMBL/GenBank/DDBJ databases">
        <authorList>
            <consortium name="Aspergillus puulaauensis MK2 genome sequencing consortium"/>
            <person name="Kazuki M."/>
            <person name="Futagami T."/>
        </authorList>
    </citation>
    <scope>NUCLEOTIDE SEQUENCE</scope>
    <source>
        <strain evidence="7">MK2</strain>
    </source>
</reference>
<dbReference type="FunFam" id="3.40.30.10:FF:000245">
    <property type="entry name" value="Thioredoxin"/>
    <property type="match status" value="1"/>
</dbReference>
<dbReference type="CDD" id="cd02947">
    <property type="entry name" value="TRX_family"/>
    <property type="match status" value="1"/>
</dbReference>
<dbReference type="PRINTS" id="PR00421">
    <property type="entry name" value="THIOREDOXIN"/>
</dbReference>
<dbReference type="Pfam" id="PF00085">
    <property type="entry name" value="Thioredoxin"/>
    <property type="match status" value="1"/>
</dbReference>
<keyword evidence="8" id="KW-1185">Reference proteome</keyword>
<evidence type="ECO:0000256" key="3">
    <source>
        <dbReference type="PIRNR" id="PIRNR000077"/>
    </source>
</evidence>
<evidence type="ECO:0000256" key="1">
    <source>
        <dbReference type="ARBA" id="ARBA00008987"/>
    </source>
</evidence>
<feature type="domain" description="Thioredoxin" evidence="6">
    <location>
        <begin position="1"/>
        <end position="106"/>
    </location>
</feature>
<evidence type="ECO:0000313" key="7">
    <source>
        <dbReference type="EMBL" id="BCS23514.1"/>
    </source>
</evidence>
<dbReference type="SUPFAM" id="SSF52833">
    <property type="entry name" value="Thioredoxin-like"/>
    <property type="match status" value="1"/>
</dbReference>
<evidence type="ECO:0000256" key="5">
    <source>
        <dbReference type="PIRSR" id="PIRSR000077-4"/>
    </source>
</evidence>
<evidence type="ECO:0000259" key="6">
    <source>
        <dbReference type="PROSITE" id="PS51352"/>
    </source>
</evidence>
<evidence type="ECO:0000256" key="4">
    <source>
        <dbReference type="PIRSR" id="PIRSR000077-1"/>
    </source>
</evidence>
<proteinExistence type="inferred from homology"/>
<dbReference type="PIRSF" id="PIRSF000077">
    <property type="entry name" value="Thioredoxin"/>
    <property type="match status" value="1"/>
</dbReference>
<dbReference type="Proteomes" id="UP000654913">
    <property type="component" value="Chromosome 3"/>
</dbReference>
<feature type="disulfide bond" description="Redox-active" evidence="5">
    <location>
        <begin position="31"/>
        <end position="34"/>
    </location>
</feature>
<dbReference type="InterPro" id="IPR036249">
    <property type="entry name" value="Thioredoxin-like_sf"/>
</dbReference>
<reference evidence="7" key="2">
    <citation type="submission" date="2021-02" db="EMBL/GenBank/DDBJ databases">
        <title>Aspergillus puulaauensis MK2 genome sequence.</title>
        <authorList>
            <person name="Futagami T."/>
            <person name="Mori K."/>
            <person name="Kadooka C."/>
            <person name="Tanaka T."/>
        </authorList>
    </citation>
    <scope>NUCLEOTIDE SEQUENCE</scope>
    <source>
        <strain evidence="7">MK2</strain>
    </source>
</reference>
<dbReference type="NCBIfam" id="TIGR01068">
    <property type="entry name" value="thioredoxin"/>
    <property type="match status" value="1"/>
</dbReference>
<feature type="site" description="Deprotonates C-terminal active site Cys" evidence="4">
    <location>
        <position position="25"/>
    </location>
</feature>
<dbReference type="PANTHER" id="PTHR46115">
    <property type="entry name" value="THIOREDOXIN-LIKE PROTEIN 1"/>
    <property type="match status" value="1"/>
</dbReference>
<name>A0A7R8AL25_9EURO</name>
<dbReference type="EMBL" id="AP024445">
    <property type="protein sequence ID" value="BCS23514.1"/>
    <property type="molecule type" value="Genomic_DNA"/>
</dbReference>
<dbReference type="GO" id="GO:0015035">
    <property type="term" value="F:protein-disulfide reductase activity"/>
    <property type="evidence" value="ECO:0007669"/>
    <property type="project" value="InterPro"/>
</dbReference>
<keyword evidence="5" id="KW-0676">Redox-active center</keyword>
<dbReference type="Gene3D" id="3.40.30.10">
    <property type="entry name" value="Glutaredoxin"/>
    <property type="match status" value="1"/>
</dbReference>
<accession>A0A7R8AL25</accession>
<evidence type="ECO:0000256" key="2">
    <source>
        <dbReference type="ARBA" id="ARBA00023157"/>
    </source>
</evidence>
<dbReference type="GeneID" id="64973519"/>
<feature type="site" description="Contributes to redox potential value" evidence="4">
    <location>
        <position position="33"/>
    </location>
</feature>
<dbReference type="KEGG" id="apuu:APUU_31739A"/>
<dbReference type="OrthoDB" id="10263751at2759"/>
<dbReference type="PROSITE" id="PS51352">
    <property type="entry name" value="THIOREDOXIN_2"/>
    <property type="match status" value="1"/>
</dbReference>
<protein>
    <recommendedName>
        <fullName evidence="3">Thioredoxin</fullName>
    </recommendedName>
</protein>
<dbReference type="InterPro" id="IPR017937">
    <property type="entry name" value="Thioredoxin_CS"/>
</dbReference>
<comment type="similarity">
    <text evidence="1 3">Belongs to the thioredoxin family.</text>
</comment>